<feature type="region of interest" description="Disordered" evidence="1">
    <location>
        <begin position="199"/>
        <end position="277"/>
    </location>
</feature>
<dbReference type="AlphaFoldDB" id="A0A2C9U147"/>
<feature type="compositionally biased region" description="Polar residues" evidence="1">
    <location>
        <begin position="298"/>
        <end position="310"/>
    </location>
</feature>
<feature type="compositionally biased region" description="Polar residues" evidence="1">
    <location>
        <begin position="120"/>
        <end position="147"/>
    </location>
</feature>
<dbReference type="EMBL" id="CM004404">
    <property type="protein sequence ID" value="OAY23179.1"/>
    <property type="molecule type" value="Genomic_DNA"/>
</dbReference>
<organism evidence="2">
    <name type="scientific">Manihot esculenta</name>
    <name type="common">Cassava</name>
    <name type="synonym">Jatropha manihot</name>
    <dbReference type="NCBI Taxonomy" id="3983"/>
    <lineage>
        <taxon>Eukaryota</taxon>
        <taxon>Viridiplantae</taxon>
        <taxon>Streptophyta</taxon>
        <taxon>Embryophyta</taxon>
        <taxon>Tracheophyta</taxon>
        <taxon>Spermatophyta</taxon>
        <taxon>Magnoliopsida</taxon>
        <taxon>eudicotyledons</taxon>
        <taxon>Gunneridae</taxon>
        <taxon>Pentapetalae</taxon>
        <taxon>rosids</taxon>
        <taxon>fabids</taxon>
        <taxon>Malpighiales</taxon>
        <taxon>Euphorbiaceae</taxon>
        <taxon>Crotonoideae</taxon>
        <taxon>Manihoteae</taxon>
        <taxon>Manihot</taxon>
    </lineage>
</organism>
<feature type="region of interest" description="Disordered" evidence="1">
    <location>
        <begin position="81"/>
        <end position="162"/>
    </location>
</feature>
<feature type="compositionally biased region" description="Polar residues" evidence="1">
    <location>
        <begin position="87"/>
        <end position="104"/>
    </location>
</feature>
<dbReference type="PANTHER" id="PTHR36054">
    <property type="entry name" value="PROTEIN SICKLE"/>
    <property type="match status" value="1"/>
</dbReference>
<proteinExistence type="predicted"/>
<feature type="compositionally biased region" description="Low complexity" evidence="1">
    <location>
        <begin position="149"/>
        <end position="162"/>
    </location>
</feature>
<feature type="region of interest" description="Disordered" evidence="1">
    <location>
        <begin position="298"/>
        <end position="327"/>
    </location>
</feature>
<sequence>MLGILILYLQVMEDSEKRRERLKAMRTIAAQAEASSYVENPAVSGFLANPLLESPAPLPPQESRATTRFDFYTDPMAAFSANKKRSQAGNQAQQGYVTPPSDRNSPMARFSSPHPGIRNTEMTPSPAHQMQSNYSPSQRLYQAQGSYDSPAPFRSPRASPFPMHQENVAGYYYGNPPNTHIRSPYPNCGGNPSFQPVGSPGFYYGERGPPQHGNSPIPGSGRGGGSPFSGRGQGQWHGSRANQVSSWSDRRGRGSRFHGTARDEKLGPEPFYDKSMVEDPWQNLDPVVWRGVDGALNNLHTPGSSNSVSMKKQRVSESSNKSSSQPNLAEYLAASFNETVKDAAGV</sequence>
<feature type="compositionally biased region" description="Basic and acidic residues" evidence="1">
    <location>
        <begin position="260"/>
        <end position="277"/>
    </location>
</feature>
<name>A0A2C9U147_MANES</name>
<gene>
    <name evidence="2" type="ORF">MANES_18G058000</name>
</gene>
<reference evidence="2" key="1">
    <citation type="submission" date="2016-02" db="EMBL/GenBank/DDBJ databases">
        <title>WGS assembly of Manihot esculenta.</title>
        <authorList>
            <person name="Bredeson J.V."/>
            <person name="Prochnik S.E."/>
            <person name="Lyons J.B."/>
            <person name="Schmutz J."/>
            <person name="Grimwood J."/>
            <person name="Vrebalov J."/>
            <person name="Bart R.S."/>
            <person name="Amuge T."/>
            <person name="Ferguson M.E."/>
            <person name="Green R."/>
            <person name="Putnam N."/>
            <person name="Stites J."/>
            <person name="Rounsley S."/>
            <person name="Rokhsar D.S."/>
        </authorList>
    </citation>
    <scope>NUCLEOTIDE SEQUENCE [LARGE SCALE GENOMIC DNA]</scope>
    <source>
        <tissue evidence="2">Leaf</tissue>
    </source>
</reference>
<dbReference type="PANTHER" id="PTHR36054:SF2">
    <property type="entry name" value="PROTEIN SICKLE"/>
    <property type="match status" value="1"/>
</dbReference>
<evidence type="ECO:0000313" key="2">
    <source>
        <dbReference type="EMBL" id="OAY23179.1"/>
    </source>
</evidence>
<feature type="compositionally biased region" description="Gly residues" evidence="1">
    <location>
        <begin position="220"/>
        <end position="235"/>
    </location>
</feature>
<dbReference type="InterPro" id="IPR039292">
    <property type="entry name" value="SICKLE"/>
</dbReference>
<dbReference type="STRING" id="3983.A0A2C9U147"/>
<dbReference type="GO" id="GO:0000398">
    <property type="term" value="P:mRNA splicing, via spliceosome"/>
    <property type="evidence" value="ECO:0007669"/>
    <property type="project" value="InterPro"/>
</dbReference>
<dbReference type="GO" id="GO:0035196">
    <property type="term" value="P:miRNA processing"/>
    <property type="evidence" value="ECO:0007669"/>
    <property type="project" value="InterPro"/>
</dbReference>
<evidence type="ECO:0000256" key="1">
    <source>
        <dbReference type="SAM" id="MobiDB-lite"/>
    </source>
</evidence>
<accession>A0A2C9U147</accession>
<protein>
    <submittedName>
        <fullName evidence="2">Uncharacterized protein</fullName>
    </submittedName>
</protein>